<comment type="caution">
    <text evidence="2">The sequence shown here is derived from an EMBL/GenBank/DDBJ whole genome shotgun (WGS) entry which is preliminary data.</text>
</comment>
<reference evidence="2" key="1">
    <citation type="submission" date="2022-08" db="EMBL/GenBank/DDBJ databases">
        <title>Reclassification of Massilia species as members of the genera Telluria, Duganella, Pseudoduganella, Mokoshia gen. nov. and Zemynaea gen. nov. using orthogonal and non-orthogonal genome-based approaches.</title>
        <authorList>
            <person name="Bowman J.P."/>
        </authorList>
    </citation>
    <scope>NUCLEOTIDE SEQUENCE</scope>
    <source>
        <strain evidence="2">LMG 11547</strain>
    </source>
</reference>
<keyword evidence="3" id="KW-1185">Reference proteome</keyword>
<feature type="region of interest" description="Disordered" evidence="1">
    <location>
        <begin position="65"/>
        <end position="89"/>
    </location>
</feature>
<evidence type="ECO:0000313" key="3">
    <source>
        <dbReference type="Proteomes" id="UP001165263"/>
    </source>
</evidence>
<accession>A0ABT2C9K4</accession>
<feature type="compositionally biased region" description="Basic residues" evidence="1">
    <location>
        <begin position="76"/>
        <end position="89"/>
    </location>
</feature>
<proteinExistence type="predicted"/>
<evidence type="ECO:0000313" key="2">
    <source>
        <dbReference type="EMBL" id="MCS0633364.1"/>
    </source>
</evidence>
<protein>
    <submittedName>
        <fullName evidence="2">Uncharacterized protein</fullName>
    </submittedName>
</protein>
<sequence length="89" mass="10113">MTYEAYLDEVTTLLTELYDLDDATAIKLVVDAQAAEYFSPHDDHPEMRTLTRAREDAVTLYKARQARVDTQAKQQRAARKKTPPGSGRK</sequence>
<dbReference type="Proteomes" id="UP001165263">
    <property type="component" value="Unassembled WGS sequence"/>
</dbReference>
<name>A0ABT2C9K4_9BURK</name>
<dbReference type="EMBL" id="JANUHC010000014">
    <property type="protein sequence ID" value="MCS0633364.1"/>
    <property type="molecule type" value="Genomic_DNA"/>
</dbReference>
<evidence type="ECO:0000256" key="1">
    <source>
        <dbReference type="SAM" id="MobiDB-lite"/>
    </source>
</evidence>
<gene>
    <name evidence="2" type="ORF">NX786_28900</name>
</gene>
<organism evidence="2 3">
    <name type="scientific">Telluria mixta</name>
    <dbReference type="NCBI Taxonomy" id="34071"/>
    <lineage>
        <taxon>Bacteria</taxon>
        <taxon>Pseudomonadati</taxon>
        <taxon>Pseudomonadota</taxon>
        <taxon>Betaproteobacteria</taxon>
        <taxon>Burkholderiales</taxon>
        <taxon>Oxalobacteraceae</taxon>
        <taxon>Telluria group</taxon>
        <taxon>Telluria</taxon>
    </lineage>
</organism>